<dbReference type="GO" id="GO:0016020">
    <property type="term" value="C:membrane"/>
    <property type="evidence" value="ECO:0007669"/>
    <property type="project" value="UniProtKB-SubCell"/>
</dbReference>
<proteinExistence type="predicted"/>
<gene>
    <name evidence="8" type="primary">LOC100898182</name>
</gene>
<feature type="transmembrane region" description="Helical" evidence="5">
    <location>
        <begin position="20"/>
        <end position="41"/>
    </location>
</feature>
<dbReference type="PANTHER" id="PTHR24064">
    <property type="entry name" value="SOLUTE CARRIER FAMILY 22 MEMBER"/>
    <property type="match status" value="1"/>
</dbReference>
<dbReference type="InterPro" id="IPR020846">
    <property type="entry name" value="MFS_dom"/>
</dbReference>
<evidence type="ECO:0000313" key="7">
    <source>
        <dbReference type="Proteomes" id="UP000694867"/>
    </source>
</evidence>
<dbReference type="PROSITE" id="PS50850">
    <property type="entry name" value="MFS"/>
    <property type="match status" value="1"/>
</dbReference>
<keyword evidence="2 5" id="KW-0812">Transmembrane</keyword>
<reference evidence="8" key="1">
    <citation type="submission" date="2025-08" db="UniProtKB">
        <authorList>
            <consortium name="RefSeq"/>
        </authorList>
    </citation>
    <scope>IDENTIFICATION</scope>
</reference>
<evidence type="ECO:0000256" key="3">
    <source>
        <dbReference type="ARBA" id="ARBA00022989"/>
    </source>
</evidence>
<evidence type="ECO:0000256" key="2">
    <source>
        <dbReference type="ARBA" id="ARBA00022692"/>
    </source>
</evidence>
<feature type="transmembrane region" description="Helical" evidence="5">
    <location>
        <begin position="191"/>
        <end position="208"/>
    </location>
</feature>
<comment type="subcellular location">
    <subcellularLocation>
        <location evidence="1">Membrane</location>
        <topology evidence="1">Multi-pass membrane protein</topology>
    </subcellularLocation>
</comment>
<feature type="transmembrane region" description="Helical" evidence="5">
    <location>
        <begin position="457"/>
        <end position="474"/>
    </location>
</feature>
<dbReference type="Gene3D" id="1.20.1250.20">
    <property type="entry name" value="MFS general substrate transporter like domains"/>
    <property type="match status" value="2"/>
</dbReference>
<keyword evidence="3 5" id="KW-1133">Transmembrane helix</keyword>
<evidence type="ECO:0000256" key="5">
    <source>
        <dbReference type="SAM" id="Phobius"/>
    </source>
</evidence>
<evidence type="ECO:0000259" key="6">
    <source>
        <dbReference type="PROSITE" id="PS50850"/>
    </source>
</evidence>
<dbReference type="AlphaFoldDB" id="A0AAJ6VZE4"/>
<dbReference type="SUPFAM" id="SSF103473">
    <property type="entry name" value="MFS general substrate transporter"/>
    <property type="match status" value="1"/>
</dbReference>
<dbReference type="KEGG" id="goe:100898182"/>
<dbReference type="Proteomes" id="UP000694867">
    <property type="component" value="Unplaced"/>
</dbReference>
<sequence length="507" mass="55986">MTFDEILSLVGDFGPYQEWIFLLLCVPASLPTAASLFNHIFISAVPEHRCHPPISSVKALILNRSLAAHEDYLRVLYTLFIPREASGRFSQCVHYDIDINSVVDQVIAQSNHPNSSSVESFVARNRWPVVKCQNGWDYDTTQYSETLASKMDVVCDLAWWISATQSAFYAGGMIGCPVFGRMSDKWGRRPAFLLSLAVMISGNIAETFPHNYFAYAIIRFIVGLSFPSVFNLSFLIESPRWLISQGRTDEAEIILQYMASTNGIHLPPTLLKEKLTSQHSTSGLPREDDSSEVDMVHLFKFPAVSGRLIVLSIVWAITAIVYTGMSFGVSDLVSEPRLPFLSTAVAEIPGVFFGWFAMGRYGRKGTILGTMSFNGILSLAVAFIPEGFTVLLILILSLAKLSVSATFTVIYLFAGELFPTVIRGLALGVATTMSQGGLVLAPYILLLGTLYGRNVPFVIFGLLAILATVLLMTLPETLDAPLPTTMQEAENYQEFIERERRKKALSA</sequence>
<feature type="transmembrane region" description="Helical" evidence="5">
    <location>
        <begin position="214"/>
        <end position="236"/>
    </location>
</feature>
<evidence type="ECO:0000256" key="4">
    <source>
        <dbReference type="ARBA" id="ARBA00023136"/>
    </source>
</evidence>
<feature type="transmembrane region" description="Helical" evidence="5">
    <location>
        <begin position="340"/>
        <end position="358"/>
    </location>
</feature>
<evidence type="ECO:0000313" key="8">
    <source>
        <dbReference type="RefSeq" id="XP_003745364.3"/>
    </source>
</evidence>
<name>A0AAJ6VZE4_9ACAR</name>
<dbReference type="RefSeq" id="XP_003745364.3">
    <property type="nucleotide sequence ID" value="XM_003745316.3"/>
</dbReference>
<keyword evidence="4 5" id="KW-0472">Membrane</keyword>
<feature type="transmembrane region" description="Helical" evidence="5">
    <location>
        <begin position="308"/>
        <end position="328"/>
    </location>
</feature>
<evidence type="ECO:0000256" key="1">
    <source>
        <dbReference type="ARBA" id="ARBA00004141"/>
    </source>
</evidence>
<dbReference type="InterPro" id="IPR005828">
    <property type="entry name" value="MFS_sugar_transport-like"/>
</dbReference>
<feature type="domain" description="Major facilitator superfamily (MFS) profile" evidence="6">
    <location>
        <begin position="298"/>
        <end position="507"/>
    </location>
</feature>
<dbReference type="GeneID" id="100898182"/>
<dbReference type="Pfam" id="PF00083">
    <property type="entry name" value="Sugar_tr"/>
    <property type="match status" value="1"/>
</dbReference>
<organism evidence="7 8">
    <name type="scientific">Galendromus occidentalis</name>
    <name type="common">western predatory mite</name>
    <dbReference type="NCBI Taxonomy" id="34638"/>
    <lineage>
        <taxon>Eukaryota</taxon>
        <taxon>Metazoa</taxon>
        <taxon>Ecdysozoa</taxon>
        <taxon>Arthropoda</taxon>
        <taxon>Chelicerata</taxon>
        <taxon>Arachnida</taxon>
        <taxon>Acari</taxon>
        <taxon>Parasitiformes</taxon>
        <taxon>Mesostigmata</taxon>
        <taxon>Gamasina</taxon>
        <taxon>Phytoseioidea</taxon>
        <taxon>Phytoseiidae</taxon>
        <taxon>Typhlodrominae</taxon>
        <taxon>Galendromus</taxon>
    </lineage>
</organism>
<protein>
    <submittedName>
        <fullName evidence="8">Organic cation transporter 1</fullName>
    </submittedName>
</protein>
<dbReference type="GO" id="GO:0022857">
    <property type="term" value="F:transmembrane transporter activity"/>
    <property type="evidence" value="ECO:0007669"/>
    <property type="project" value="InterPro"/>
</dbReference>
<dbReference type="InterPro" id="IPR036259">
    <property type="entry name" value="MFS_trans_sf"/>
</dbReference>
<keyword evidence="7" id="KW-1185">Reference proteome</keyword>
<accession>A0AAJ6VZE4</accession>